<accession>B3S086</accession>
<dbReference type="HOGENOM" id="CLU_017147_1_0_1"/>
<dbReference type="GeneID" id="6754703"/>
<dbReference type="SMART" id="SM00368">
    <property type="entry name" value="LRR_RI"/>
    <property type="match status" value="9"/>
</dbReference>
<evidence type="ECO:0000256" key="1">
    <source>
        <dbReference type="ARBA" id="ARBA00022737"/>
    </source>
</evidence>
<dbReference type="InterPro" id="IPR001611">
    <property type="entry name" value="Leu-rich_rpt"/>
</dbReference>
<sequence length="403" mass="44855">MATNLDLAGIHTQDFVQTSVNPDGLKNDYLKICKEANMRPTKFIEMSMRTANEEYTLNPTNLLHLTMKGNNPLIQQQRLDDDDANMICRTMKVNFHVATLNLAYNNISDEGAKCIGKLLENHPLRLLNLSYCDIGPAGGEYIAKGIQMTETLTVLDLSGNKLKSKGVLAIAGALQVNLSVKELYLANTDMKTECVVAIATVLRQNNIVQILNIDRPLLFSQQEETTVHIANMLKVNSSLRKLHLSKHDIRDFGAERLVEALIYNTALEELDLSCNRITRDGAGHISKLLLQNTPLKHLNLDFNRIESDGAIHLSRVLSFNTHLQSLHIASNCISGSGLCAIADSLSKNQTLMGLYVWGNNLENSACVAFQELMEDDPPRLKEEFTDVKPYVVDGIVYLAELNH</sequence>
<dbReference type="PANTHER" id="PTHR24111">
    <property type="entry name" value="LEUCINE-RICH REPEAT-CONTAINING PROTEIN 34"/>
    <property type="match status" value="1"/>
</dbReference>
<dbReference type="Pfam" id="PF13516">
    <property type="entry name" value="LRR_6"/>
    <property type="match status" value="7"/>
</dbReference>
<dbReference type="PANTHER" id="PTHR24111:SF0">
    <property type="entry name" value="LEUCINE-RICH REPEAT-CONTAINING PROTEIN"/>
    <property type="match status" value="1"/>
</dbReference>
<dbReference type="OMA" id="IKNCGMK"/>
<dbReference type="Gene3D" id="3.80.10.10">
    <property type="entry name" value="Ribonuclease Inhibitor"/>
    <property type="match status" value="3"/>
</dbReference>
<dbReference type="CTD" id="6754703"/>
<protein>
    <recommendedName>
        <fullName evidence="4">Leucine-rich repeat-containing protein 34</fullName>
    </recommendedName>
</protein>
<dbReference type="AlphaFoldDB" id="B3S086"/>
<dbReference type="Proteomes" id="UP000009022">
    <property type="component" value="Unassembled WGS sequence"/>
</dbReference>
<dbReference type="eggNOG" id="KOG4308">
    <property type="taxonomic scope" value="Eukaryota"/>
</dbReference>
<evidence type="ECO:0008006" key="4">
    <source>
        <dbReference type="Google" id="ProtNLM"/>
    </source>
</evidence>
<keyword evidence="1" id="KW-0677">Repeat</keyword>
<keyword evidence="3" id="KW-1185">Reference proteome</keyword>
<reference evidence="2 3" key="1">
    <citation type="journal article" date="2008" name="Nature">
        <title>The Trichoplax genome and the nature of placozoans.</title>
        <authorList>
            <person name="Srivastava M."/>
            <person name="Begovic E."/>
            <person name="Chapman J."/>
            <person name="Putnam N.H."/>
            <person name="Hellsten U."/>
            <person name="Kawashima T."/>
            <person name="Kuo A."/>
            <person name="Mitros T."/>
            <person name="Salamov A."/>
            <person name="Carpenter M.L."/>
            <person name="Signorovitch A.Y."/>
            <person name="Moreno M.A."/>
            <person name="Kamm K."/>
            <person name="Grimwood J."/>
            <person name="Schmutz J."/>
            <person name="Shapiro H."/>
            <person name="Grigoriev I.V."/>
            <person name="Buss L.W."/>
            <person name="Schierwater B."/>
            <person name="Dellaporta S.L."/>
            <person name="Rokhsar D.S."/>
        </authorList>
    </citation>
    <scope>NUCLEOTIDE SEQUENCE [LARGE SCALE GENOMIC DNA]</scope>
    <source>
        <strain evidence="2 3">Grell-BS-1999</strain>
    </source>
</reference>
<dbReference type="STRING" id="10228.B3S086"/>
<dbReference type="KEGG" id="tad:TRIADDRAFT_57724"/>
<proteinExistence type="predicted"/>
<dbReference type="OrthoDB" id="272549at2759"/>
<dbReference type="InterPro" id="IPR052201">
    <property type="entry name" value="LRR-containing_regulator"/>
</dbReference>
<evidence type="ECO:0000313" key="2">
    <source>
        <dbReference type="EMBL" id="EDV23965.1"/>
    </source>
</evidence>
<dbReference type="InterPro" id="IPR032675">
    <property type="entry name" value="LRR_dom_sf"/>
</dbReference>
<evidence type="ECO:0000313" key="3">
    <source>
        <dbReference type="Proteomes" id="UP000009022"/>
    </source>
</evidence>
<gene>
    <name evidence="2" type="ORF">TRIADDRAFT_57724</name>
</gene>
<dbReference type="PhylomeDB" id="B3S086"/>
<dbReference type="EMBL" id="DS985246">
    <property type="protein sequence ID" value="EDV23965.1"/>
    <property type="molecule type" value="Genomic_DNA"/>
</dbReference>
<dbReference type="SUPFAM" id="SSF52047">
    <property type="entry name" value="RNI-like"/>
    <property type="match status" value="1"/>
</dbReference>
<dbReference type="InParanoid" id="B3S086"/>
<organism evidence="2 3">
    <name type="scientific">Trichoplax adhaerens</name>
    <name type="common">Trichoplax reptans</name>
    <dbReference type="NCBI Taxonomy" id="10228"/>
    <lineage>
        <taxon>Eukaryota</taxon>
        <taxon>Metazoa</taxon>
        <taxon>Placozoa</taxon>
        <taxon>Uniplacotomia</taxon>
        <taxon>Trichoplacea</taxon>
        <taxon>Trichoplacidae</taxon>
        <taxon>Trichoplax</taxon>
    </lineage>
</organism>
<dbReference type="RefSeq" id="XP_002113491.1">
    <property type="nucleotide sequence ID" value="XM_002113455.1"/>
</dbReference>
<name>B3S086_TRIAD</name>